<name>A0ABN7T1T8_OIKDI</name>
<keyword evidence="1" id="KW-1133">Transmembrane helix</keyword>
<keyword evidence="1" id="KW-0812">Transmembrane</keyword>
<evidence type="ECO:0000313" key="2">
    <source>
        <dbReference type="EMBL" id="CAG5111768.1"/>
    </source>
</evidence>
<feature type="transmembrane region" description="Helical" evidence="1">
    <location>
        <begin position="36"/>
        <end position="61"/>
    </location>
</feature>
<dbReference type="Proteomes" id="UP001158576">
    <property type="component" value="Chromosome 2"/>
</dbReference>
<accession>A0ABN7T1T8</accession>
<sequence length="80" mass="9464">MDFWKDKVTCEFREDTRHFTKPIGHCKMKKSFVHTILWIVVGLVALLLCICACCFGACKFLDTIPFFRKRQNRIDMVYLS</sequence>
<keyword evidence="1" id="KW-0472">Membrane</keyword>
<keyword evidence="3" id="KW-1185">Reference proteome</keyword>
<evidence type="ECO:0000313" key="3">
    <source>
        <dbReference type="Proteomes" id="UP001158576"/>
    </source>
</evidence>
<protein>
    <submittedName>
        <fullName evidence="2">Oidioi.mRNA.OKI2018_I69.chr2.g6042.t1.cds</fullName>
    </submittedName>
</protein>
<reference evidence="2 3" key="1">
    <citation type="submission" date="2021-04" db="EMBL/GenBank/DDBJ databases">
        <authorList>
            <person name="Bliznina A."/>
        </authorList>
    </citation>
    <scope>NUCLEOTIDE SEQUENCE [LARGE SCALE GENOMIC DNA]</scope>
</reference>
<gene>
    <name evidence="2" type="ORF">OKIOD_LOCUS14807</name>
</gene>
<dbReference type="EMBL" id="OU015567">
    <property type="protein sequence ID" value="CAG5111768.1"/>
    <property type="molecule type" value="Genomic_DNA"/>
</dbReference>
<proteinExistence type="predicted"/>
<organism evidence="2 3">
    <name type="scientific">Oikopleura dioica</name>
    <name type="common">Tunicate</name>
    <dbReference type="NCBI Taxonomy" id="34765"/>
    <lineage>
        <taxon>Eukaryota</taxon>
        <taxon>Metazoa</taxon>
        <taxon>Chordata</taxon>
        <taxon>Tunicata</taxon>
        <taxon>Appendicularia</taxon>
        <taxon>Copelata</taxon>
        <taxon>Oikopleuridae</taxon>
        <taxon>Oikopleura</taxon>
    </lineage>
</organism>
<evidence type="ECO:0000256" key="1">
    <source>
        <dbReference type="SAM" id="Phobius"/>
    </source>
</evidence>